<accession>A0A843TQ79</accession>
<name>A0A843TQ79_COLES</name>
<reference evidence="1" key="1">
    <citation type="submission" date="2017-07" db="EMBL/GenBank/DDBJ databases">
        <title>Taro Niue Genome Assembly and Annotation.</title>
        <authorList>
            <person name="Atibalentja N."/>
            <person name="Keating K."/>
            <person name="Fields C.J."/>
        </authorList>
    </citation>
    <scope>NUCLEOTIDE SEQUENCE</scope>
    <source>
        <strain evidence="1">Niue_2</strain>
        <tissue evidence="1">Leaf</tissue>
    </source>
</reference>
<dbReference type="Proteomes" id="UP000652761">
    <property type="component" value="Unassembled WGS sequence"/>
</dbReference>
<comment type="caution">
    <text evidence="1">The sequence shown here is derived from an EMBL/GenBank/DDBJ whole genome shotgun (WGS) entry which is preliminary data.</text>
</comment>
<proteinExistence type="predicted"/>
<gene>
    <name evidence="1" type="ORF">Taro_004510</name>
</gene>
<evidence type="ECO:0000313" key="2">
    <source>
        <dbReference type="Proteomes" id="UP000652761"/>
    </source>
</evidence>
<protein>
    <submittedName>
        <fullName evidence="1">Uncharacterized protein</fullName>
    </submittedName>
</protein>
<keyword evidence="2" id="KW-1185">Reference proteome</keyword>
<organism evidence="1 2">
    <name type="scientific">Colocasia esculenta</name>
    <name type="common">Wild taro</name>
    <name type="synonym">Arum esculentum</name>
    <dbReference type="NCBI Taxonomy" id="4460"/>
    <lineage>
        <taxon>Eukaryota</taxon>
        <taxon>Viridiplantae</taxon>
        <taxon>Streptophyta</taxon>
        <taxon>Embryophyta</taxon>
        <taxon>Tracheophyta</taxon>
        <taxon>Spermatophyta</taxon>
        <taxon>Magnoliopsida</taxon>
        <taxon>Liliopsida</taxon>
        <taxon>Araceae</taxon>
        <taxon>Aroideae</taxon>
        <taxon>Colocasieae</taxon>
        <taxon>Colocasia</taxon>
    </lineage>
</organism>
<dbReference type="AlphaFoldDB" id="A0A843TQ79"/>
<evidence type="ECO:0000313" key="1">
    <source>
        <dbReference type="EMBL" id="MQL72167.1"/>
    </source>
</evidence>
<sequence>MIGCAMPSTKSPYSRG</sequence>
<dbReference type="EMBL" id="NMUH01000122">
    <property type="protein sequence ID" value="MQL72167.1"/>
    <property type="molecule type" value="Genomic_DNA"/>
</dbReference>